<gene>
    <name evidence="2" type="ORF">RFI_11969</name>
</gene>
<feature type="compositionally biased region" description="Polar residues" evidence="1">
    <location>
        <begin position="233"/>
        <end position="246"/>
    </location>
</feature>
<evidence type="ECO:0000313" key="2">
    <source>
        <dbReference type="EMBL" id="ETO25174.1"/>
    </source>
</evidence>
<keyword evidence="3" id="KW-1185">Reference proteome</keyword>
<feature type="region of interest" description="Disordered" evidence="1">
    <location>
        <begin position="228"/>
        <end position="323"/>
    </location>
</feature>
<reference evidence="2 3" key="1">
    <citation type="journal article" date="2013" name="Curr. Biol.">
        <title>The Genome of the Foraminiferan Reticulomyxa filosa.</title>
        <authorList>
            <person name="Glockner G."/>
            <person name="Hulsmann N."/>
            <person name="Schleicher M."/>
            <person name="Noegel A.A."/>
            <person name="Eichinger L."/>
            <person name="Gallinger C."/>
            <person name="Pawlowski J."/>
            <person name="Sierra R."/>
            <person name="Euteneuer U."/>
            <person name="Pillet L."/>
            <person name="Moustafa A."/>
            <person name="Platzer M."/>
            <person name="Groth M."/>
            <person name="Szafranski K."/>
            <person name="Schliwa M."/>
        </authorList>
    </citation>
    <scope>NUCLEOTIDE SEQUENCE [LARGE SCALE GENOMIC DNA]</scope>
</reference>
<feature type="compositionally biased region" description="Basic and acidic residues" evidence="1">
    <location>
        <begin position="303"/>
        <end position="323"/>
    </location>
</feature>
<accession>X6NHE7</accession>
<feature type="compositionally biased region" description="Polar residues" evidence="1">
    <location>
        <begin position="255"/>
        <end position="281"/>
    </location>
</feature>
<sequence length="371" mass="41134">MVSYRAQRILHDDFEHVHLDLVEEDKEEQLPLLLNEDTHKKANEPSTQKIHAEEEEEGGGAGAGAEARASTNAAAATTAGAGNGAKEEHSKQTGKGHKDKAQSQAKIAQKHEELTKAAAELEFFYLTCIAVKANLSEEFPEKEEQIQLNESPVELYKIAQAQAIEMCKFDIWIESRIREKYSLPQLQRSRKFKMPQIVFRGSSMRDKAHPDNVIHKSPQALTVASDAAFKSSVPRSQSLPARTTDNNSERMLESQPLQRRSNTGKNNPSLNDAGNTPSNATVAGDRGTRVDPAATNLQATDGDGGHDDATTKTHSKDDQEKYDTNSGQWFCQMCHPLKRKKGAKKKWCGQLFSGVLGKVFFLEHVHKYRSG</sequence>
<protein>
    <submittedName>
        <fullName evidence="2">Uncharacterized protein</fullName>
    </submittedName>
</protein>
<dbReference type="EMBL" id="ASPP01008711">
    <property type="protein sequence ID" value="ETO25174.1"/>
    <property type="molecule type" value="Genomic_DNA"/>
</dbReference>
<comment type="caution">
    <text evidence="2">The sequence shown here is derived from an EMBL/GenBank/DDBJ whole genome shotgun (WGS) entry which is preliminary data.</text>
</comment>
<proteinExistence type="predicted"/>
<evidence type="ECO:0000313" key="3">
    <source>
        <dbReference type="Proteomes" id="UP000023152"/>
    </source>
</evidence>
<feature type="compositionally biased region" description="Low complexity" evidence="1">
    <location>
        <begin position="64"/>
        <end position="80"/>
    </location>
</feature>
<dbReference type="AlphaFoldDB" id="X6NHE7"/>
<feature type="region of interest" description="Disordered" evidence="1">
    <location>
        <begin position="30"/>
        <end position="107"/>
    </location>
</feature>
<dbReference type="Proteomes" id="UP000023152">
    <property type="component" value="Unassembled WGS sequence"/>
</dbReference>
<evidence type="ECO:0000256" key="1">
    <source>
        <dbReference type="SAM" id="MobiDB-lite"/>
    </source>
</evidence>
<organism evidence="2 3">
    <name type="scientific">Reticulomyxa filosa</name>
    <dbReference type="NCBI Taxonomy" id="46433"/>
    <lineage>
        <taxon>Eukaryota</taxon>
        <taxon>Sar</taxon>
        <taxon>Rhizaria</taxon>
        <taxon>Retaria</taxon>
        <taxon>Foraminifera</taxon>
        <taxon>Monothalamids</taxon>
        <taxon>Reticulomyxidae</taxon>
        <taxon>Reticulomyxa</taxon>
    </lineage>
</organism>
<name>X6NHE7_RETFI</name>